<keyword evidence="11 26" id="KW-0067">ATP-binding</keyword>
<evidence type="ECO:0000256" key="14">
    <source>
        <dbReference type="ARBA" id="ARBA00022984"/>
    </source>
</evidence>
<dbReference type="HOGENOM" id="CLU_039268_0_0_9"/>
<feature type="binding site" evidence="24">
    <location>
        <begin position="224"/>
        <end position="231"/>
    </location>
    <ligand>
        <name>ATP</name>
        <dbReference type="ChEBI" id="CHEBI:30616"/>
    </ligand>
</feature>
<evidence type="ECO:0000256" key="6">
    <source>
        <dbReference type="ARBA" id="ARBA00012216"/>
    </source>
</evidence>
<dbReference type="Pfam" id="PF07478">
    <property type="entry name" value="Dala_Dala_lig_C"/>
    <property type="match status" value="1"/>
</dbReference>
<dbReference type="InterPro" id="IPR005905">
    <property type="entry name" value="D_ala_D_ala"/>
</dbReference>
<evidence type="ECO:0000256" key="8">
    <source>
        <dbReference type="ARBA" id="ARBA00022598"/>
    </source>
</evidence>
<comment type="cofactor">
    <cofactor evidence="25">
        <name>Mg(2+)</name>
        <dbReference type="ChEBI" id="CHEBI:18420"/>
    </cofactor>
    <cofactor evidence="25">
        <name>Mn(2+)</name>
        <dbReference type="ChEBI" id="CHEBI:29035"/>
    </cofactor>
    <text evidence="25">Binds 2 magnesium or manganese ions per subunit.</text>
</comment>
<keyword evidence="16 22" id="KW-0961">Cell wall biogenesis/degradation</keyword>
<feature type="binding site" evidence="25">
    <location>
        <position position="306"/>
    </location>
    <ligand>
        <name>Mg(2+)</name>
        <dbReference type="ChEBI" id="CHEBI:18420"/>
        <label>1</label>
    </ligand>
</feature>
<evidence type="ECO:0000256" key="2">
    <source>
        <dbReference type="ARBA" id="ARBA00003921"/>
    </source>
</evidence>
<dbReference type="NCBIfam" id="NF002528">
    <property type="entry name" value="PRK01966.1-4"/>
    <property type="match status" value="1"/>
</dbReference>
<dbReference type="NCBIfam" id="TIGR01205">
    <property type="entry name" value="D_ala_D_alaTIGR"/>
    <property type="match status" value="1"/>
</dbReference>
<dbReference type="Pfam" id="PF01820">
    <property type="entry name" value="Dala_Dala_lig_N"/>
    <property type="match status" value="1"/>
</dbReference>
<dbReference type="Gene3D" id="3.30.1490.20">
    <property type="entry name" value="ATP-grasp fold, A domain"/>
    <property type="match status" value="1"/>
</dbReference>
<keyword evidence="29" id="KW-1185">Reference proteome</keyword>
<keyword evidence="14 22" id="KW-0573">Peptidoglycan synthesis</keyword>
<protein>
    <recommendedName>
        <fullName evidence="19 22">D-alanine--D-alanine ligase</fullName>
        <ecNumber evidence="6 22">6.3.2.4</ecNumber>
    </recommendedName>
    <alternativeName>
        <fullName evidence="21 22">D-Ala-D-Ala ligase</fullName>
    </alternativeName>
    <alternativeName>
        <fullName evidence="20 22">D-alanylalanine synthetase</fullName>
    </alternativeName>
</protein>
<evidence type="ECO:0000259" key="27">
    <source>
        <dbReference type="PROSITE" id="PS50975"/>
    </source>
</evidence>
<evidence type="ECO:0000256" key="4">
    <source>
        <dbReference type="ARBA" id="ARBA00004752"/>
    </source>
</evidence>
<evidence type="ECO:0000256" key="22">
    <source>
        <dbReference type="HAMAP-Rule" id="MF_00047"/>
    </source>
</evidence>
<evidence type="ECO:0000256" key="10">
    <source>
        <dbReference type="ARBA" id="ARBA00022741"/>
    </source>
</evidence>
<evidence type="ECO:0000256" key="26">
    <source>
        <dbReference type="PROSITE-ProRule" id="PRU00409"/>
    </source>
</evidence>
<accession>G9WNS4</accession>
<feature type="binding site" evidence="24">
    <location>
        <begin position="186"/>
        <end position="188"/>
    </location>
    <ligand>
        <name>ATP</name>
        <dbReference type="ChEBI" id="CHEBI:30616"/>
    </ligand>
</feature>
<dbReference type="SUPFAM" id="SSF52440">
    <property type="entry name" value="PreATP-grasp domain"/>
    <property type="match status" value="1"/>
</dbReference>
<keyword evidence="7 22" id="KW-0963">Cytoplasm</keyword>
<dbReference type="Gene3D" id="3.40.50.20">
    <property type="match status" value="1"/>
</dbReference>
<comment type="cofactor">
    <cofactor evidence="1">
        <name>Mn(2+)</name>
        <dbReference type="ChEBI" id="CHEBI:29035"/>
    </cofactor>
</comment>
<evidence type="ECO:0000256" key="16">
    <source>
        <dbReference type="ARBA" id="ARBA00023316"/>
    </source>
</evidence>
<dbReference type="EMBL" id="AFZC02000003">
    <property type="protein sequence ID" value="EHL10811.1"/>
    <property type="molecule type" value="Genomic_DNA"/>
</dbReference>
<dbReference type="GO" id="GO:0008360">
    <property type="term" value="P:regulation of cell shape"/>
    <property type="evidence" value="ECO:0007669"/>
    <property type="project" value="UniProtKB-KW"/>
</dbReference>
<evidence type="ECO:0000256" key="3">
    <source>
        <dbReference type="ARBA" id="ARBA00004496"/>
    </source>
</evidence>
<evidence type="ECO:0000256" key="7">
    <source>
        <dbReference type="ARBA" id="ARBA00022490"/>
    </source>
</evidence>
<evidence type="ECO:0000256" key="17">
    <source>
        <dbReference type="ARBA" id="ARBA00047614"/>
    </source>
</evidence>
<name>G9WNS4_9FIRM</name>
<keyword evidence="13 22" id="KW-0133">Cell shape</keyword>
<feature type="domain" description="ATP-grasp" evidence="27">
    <location>
        <begin position="143"/>
        <end position="351"/>
    </location>
</feature>
<keyword evidence="12 25" id="KW-0460">Magnesium</keyword>
<evidence type="ECO:0000256" key="20">
    <source>
        <dbReference type="ARBA" id="ARBA00076288"/>
    </source>
</evidence>
<dbReference type="SUPFAM" id="SSF56059">
    <property type="entry name" value="Glutathione synthetase ATP-binding domain-like"/>
    <property type="match status" value="1"/>
</dbReference>
<evidence type="ECO:0000256" key="13">
    <source>
        <dbReference type="ARBA" id="ARBA00022960"/>
    </source>
</evidence>
<dbReference type="FunFam" id="3.30.1490.20:FF:000007">
    <property type="entry name" value="D-alanine--D-alanine ligase"/>
    <property type="match status" value="1"/>
</dbReference>
<comment type="pathway">
    <text evidence="4 22">Cell wall biogenesis; peptidoglycan biosynthesis.</text>
</comment>
<dbReference type="RefSeq" id="WP_009534863.1">
    <property type="nucleotide sequence ID" value="NZ_KE148312.1"/>
</dbReference>
<dbReference type="GO" id="GO:0005829">
    <property type="term" value="C:cytosol"/>
    <property type="evidence" value="ECO:0007669"/>
    <property type="project" value="TreeGrafter"/>
</dbReference>
<dbReference type="InterPro" id="IPR016185">
    <property type="entry name" value="PreATP-grasp_dom_sf"/>
</dbReference>
<dbReference type="GO" id="GO:0008716">
    <property type="term" value="F:D-alanine-D-alanine ligase activity"/>
    <property type="evidence" value="ECO:0007669"/>
    <property type="project" value="UniProtKB-UniRule"/>
</dbReference>
<comment type="catalytic activity">
    <reaction evidence="17 22">
        <text>2 D-alanine + ATP = D-alanyl-D-alanine + ADP + phosphate + H(+)</text>
        <dbReference type="Rhea" id="RHEA:11224"/>
        <dbReference type="ChEBI" id="CHEBI:15378"/>
        <dbReference type="ChEBI" id="CHEBI:30616"/>
        <dbReference type="ChEBI" id="CHEBI:43474"/>
        <dbReference type="ChEBI" id="CHEBI:57416"/>
        <dbReference type="ChEBI" id="CHEBI:57822"/>
        <dbReference type="ChEBI" id="CHEBI:456216"/>
        <dbReference type="EC" id="6.3.2.4"/>
    </reaction>
</comment>
<reference evidence="28" key="2">
    <citation type="submission" date="2013-03" db="EMBL/GenBank/DDBJ databases">
        <title>The Genome Sequence of Oribacterium sp. ACB1.</title>
        <authorList>
            <consortium name="The Broad Institute Genomics Platform"/>
            <consortium name="The Broad Institute Genome Sequencing Center for Infectious Disease"/>
            <person name="Earl A."/>
            <person name="Ward D."/>
            <person name="Feldgarden M."/>
            <person name="Gevers D."/>
            <person name="Sizova M."/>
            <person name="Hazen A."/>
            <person name="Epstein S."/>
            <person name="Walker B."/>
            <person name="Young S."/>
            <person name="Zeng Q."/>
            <person name="Gargeya S."/>
            <person name="Fitzgerald M."/>
            <person name="Haas B."/>
            <person name="Abouelleil A."/>
            <person name="Allen A.W."/>
            <person name="Alvarado L."/>
            <person name="Arachchi H.M."/>
            <person name="Berlin A.M."/>
            <person name="Chapman S.B."/>
            <person name="Gainer-Dewar J."/>
            <person name="Goldberg J."/>
            <person name="Griggs A."/>
            <person name="Gujja S."/>
            <person name="Hansen M."/>
            <person name="Howarth C."/>
            <person name="Imamovic A."/>
            <person name="Ireland A."/>
            <person name="Larimer J."/>
            <person name="McCowan C."/>
            <person name="Murphy C."/>
            <person name="Pearson M."/>
            <person name="Poon T.W."/>
            <person name="Priest M."/>
            <person name="Roberts A."/>
            <person name="Saif S."/>
            <person name="Shea T."/>
            <person name="Sisk P."/>
            <person name="Sykes S."/>
            <person name="Wortman J."/>
            <person name="Nusbaum C."/>
            <person name="Birren B."/>
        </authorList>
    </citation>
    <scope>NUCLEOTIDE SEQUENCE [LARGE SCALE GENOMIC DNA]</scope>
    <source>
        <strain evidence="28">ACB1</strain>
    </source>
</reference>
<dbReference type="Proteomes" id="UP000018461">
    <property type="component" value="Unassembled WGS sequence"/>
</dbReference>
<dbReference type="GO" id="GO:0009252">
    <property type="term" value="P:peptidoglycan biosynthetic process"/>
    <property type="evidence" value="ECO:0007669"/>
    <property type="project" value="UniProtKB-UniRule"/>
</dbReference>
<dbReference type="AlphaFoldDB" id="G9WNS4"/>
<evidence type="ECO:0000256" key="1">
    <source>
        <dbReference type="ARBA" id="ARBA00001936"/>
    </source>
</evidence>
<evidence type="ECO:0000313" key="29">
    <source>
        <dbReference type="Proteomes" id="UP000018461"/>
    </source>
</evidence>
<feature type="binding site" evidence="25">
    <location>
        <position position="320"/>
    </location>
    <ligand>
        <name>Mg(2+)</name>
        <dbReference type="ChEBI" id="CHEBI:18420"/>
        <label>2</label>
    </ligand>
</feature>
<evidence type="ECO:0000256" key="24">
    <source>
        <dbReference type="PIRSR" id="PIRSR039102-2"/>
    </source>
</evidence>
<feature type="binding site" evidence="25">
    <location>
        <position position="318"/>
    </location>
    <ligand>
        <name>Mg(2+)</name>
        <dbReference type="ChEBI" id="CHEBI:18420"/>
        <label>1</label>
    </ligand>
</feature>
<evidence type="ECO:0000256" key="11">
    <source>
        <dbReference type="ARBA" id="ARBA00022840"/>
    </source>
</evidence>
<sequence>MKNLLLLFGGQSTEHEVSCRSVLTVAKAVNREKYRPLFVGITKTGEWIPVENTGKIEDNSWREGKRRAALLPDAALKSLVFMEEDGSFHLEKVDIVFPVLHGKGGEDGTVQGLLELAEIPYVGCGVLSSAISMDKVSTKLAVEKTLTKQGVRQANYIALRHSEWKKEKRREEICVDVERDLHFPVFVKPSNAGSSCGVSKAENKEELLKAVDFALTVDRRVLIEECIKGRELECAVFSGIPGEVKASSVGEIKAAAEFYDYDAKYNNPNSQTDINPDLPEGIEERIQKAAKSVFLAVDGFSLSRVDFFFTGEEIVFNEINTMPGFTSISMYPMLFQKAGWNIEELVENLISSAENRPT</sequence>
<evidence type="ECO:0000256" key="12">
    <source>
        <dbReference type="ARBA" id="ARBA00022842"/>
    </source>
</evidence>
<dbReference type="STRING" id="796943.HMPREF9625_01007"/>
<evidence type="ECO:0000256" key="5">
    <source>
        <dbReference type="ARBA" id="ARBA00010871"/>
    </source>
</evidence>
<dbReference type="GO" id="GO:0005524">
    <property type="term" value="F:ATP binding"/>
    <property type="evidence" value="ECO:0007669"/>
    <property type="project" value="UniProtKB-UniRule"/>
</dbReference>
<feature type="binding site" evidence="24">
    <location>
        <begin position="194"/>
        <end position="195"/>
    </location>
    <ligand>
        <name>ATP</name>
        <dbReference type="ChEBI" id="CHEBI:30616"/>
    </ligand>
</feature>
<dbReference type="GO" id="GO:0071555">
    <property type="term" value="P:cell wall organization"/>
    <property type="evidence" value="ECO:0007669"/>
    <property type="project" value="UniProtKB-KW"/>
</dbReference>
<dbReference type="GO" id="GO:0046872">
    <property type="term" value="F:metal ion binding"/>
    <property type="evidence" value="ECO:0007669"/>
    <property type="project" value="UniProtKB-KW"/>
</dbReference>
<comment type="pathway">
    <text evidence="18">Glycan biosynthesis.</text>
</comment>
<feature type="binding site" evidence="24">
    <location>
        <position position="135"/>
    </location>
    <ligand>
        <name>ATP</name>
        <dbReference type="ChEBI" id="CHEBI:30616"/>
    </ligand>
</feature>
<proteinExistence type="inferred from homology"/>
<evidence type="ECO:0000256" key="19">
    <source>
        <dbReference type="ARBA" id="ARBA00068427"/>
    </source>
</evidence>
<comment type="function">
    <text evidence="2 22">Cell wall formation.</text>
</comment>
<evidence type="ECO:0000256" key="18">
    <source>
        <dbReference type="ARBA" id="ARBA00060592"/>
    </source>
</evidence>
<feature type="active site" evidence="23">
    <location>
        <position position="14"/>
    </location>
</feature>
<comment type="caution">
    <text evidence="28">The sequence shown here is derived from an EMBL/GenBank/DDBJ whole genome shotgun (WGS) entry which is preliminary data.</text>
</comment>
<dbReference type="PATRIC" id="fig|796943.3.peg.1429"/>
<keyword evidence="15 25" id="KW-0464">Manganese</keyword>
<dbReference type="HAMAP" id="MF_00047">
    <property type="entry name" value="Dala_Dala_lig"/>
    <property type="match status" value="1"/>
</dbReference>
<comment type="subcellular location">
    <subcellularLocation>
        <location evidence="3 22">Cytoplasm</location>
    </subcellularLocation>
</comment>
<evidence type="ECO:0000256" key="15">
    <source>
        <dbReference type="ARBA" id="ARBA00023211"/>
    </source>
</evidence>
<organism evidence="28 29">
    <name type="scientific">Oribacterium parvum ACB1</name>
    <dbReference type="NCBI Taxonomy" id="796943"/>
    <lineage>
        <taxon>Bacteria</taxon>
        <taxon>Bacillati</taxon>
        <taxon>Bacillota</taxon>
        <taxon>Clostridia</taxon>
        <taxon>Lachnospirales</taxon>
        <taxon>Lachnospiraceae</taxon>
        <taxon>Oribacterium</taxon>
    </lineage>
</organism>
<evidence type="ECO:0000256" key="9">
    <source>
        <dbReference type="ARBA" id="ARBA00022723"/>
    </source>
</evidence>
<dbReference type="PIRSF" id="PIRSF039102">
    <property type="entry name" value="Ddl/VanB"/>
    <property type="match status" value="1"/>
</dbReference>
<evidence type="ECO:0000256" key="21">
    <source>
        <dbReference type="ARBA" id="ARBA00077154"/>
    </source>
</evidence>
<dbReference type="InterPro" id="IPR013815">
    <property type="entry name" value="ATP_grasp_subdomain_1"/>
</dbReference>
<dbReference type="InterPro" id="IPR011095">
    <property type="entry name" value="Dala_Dala_lig_C"/>
</dbReference>
<feature type="active site" evidence="23">
    <location>
        <position position="194"/>
    </location>
</feature>
<dbReference type="Gene3D" id="3.30.470.20">
    <property type="entry name" value="ATP-grasp fold, B domain"/>
    <property type="match status" value="1"/>
</dbReference>
<dbReference type="PROSITE" id="PS00844">
    <property type="entry name" value="DALA_DALA_LIGASE_2"/>
    <property type="match status" value="1"/>
</dbReference>
<evidence type="ECO:0000256" key="25">
    <source>
        <dbReference type="PIRSR" id="PIRSR039102-3"/>
    </source>
</evidence>
<feature type="active site" evidence="23">
    <location>
        <position position="329"/>
    </location>
</feature>
<reference evidence="28" key="1">
    <citation type="submission" date="2011-08" db="EMBL/GenBank/DDBJ databases">
        <authorList>
            <consortium name="The Broad Institute Genome Sequencing Platform"/>
            <person name="Earl A."/>
            <person name="Ward D."/>
            <person name="Feldgarden M."/>
            <person name="Gevers D."/>
            <person name="Sizova M."/>
            <person name="Hazen A."/>
            <person name="Epstein S."/>
            <person name="Young S.K."/>
            <person name="Zeng Q."/>
            <person name="Gargeya S."/>
            <person name="Fitzgerald M."/>
            <person name="Haas B."/>
            <person name="Abouelleil A."/>
            <person name="Alvarado L."/>
            <person name="Arachchi H.M."/>
            <person name="Berlin A."/>
            <person name="Brown A."/>
            <person name="Chapman S.B."/>
            <person name="Chen Z."/>
            <person name="Dunbar C."/>
            <person name="Freedman E."/>
            <person name="Gearin G."/>
            <person name="Gellesch M."/>
            <person name="Goldberg J."/>
            <person name="Griggs A."/>
            <person name="Gujja S."/>
            <person name="Heiman D."/>
            <person name="Howarth C."/>
            <person name="Larson L."/>
            <person name="Lui A."/>
            <person name="MacDonald P.J.P."/>
            <person name="Montmayeur A."/>
            <person name="Murphy C."/>
            <person name="Neiman D."/>
            <person name="Pearson M."/>
            <person name="Priest M."/>
            <person name="Roberts A."/>
            <person name="Saif S."/>
            <person name="Shea T."/>
            <person name="Shenoy N."/>
            <person name="Sisk P."/>
            <person name="Stolte C."/>
            <person name="Sykes S."/>
            <person name="Wortman J."/>
            <person name="Nusbaum C."/>
            <person name="Birren B."/>
        </authorList>
    </citation>
    <scope>NUCLEOTIDE SEQUENCE</scope>
    <source>
        <strain evidence="28">ACB1</strain>
    </source>
</reference>
<dbReference type="PROSITE" id="PS50975">
    <property type="entry name" value="ATP_GRASP"/>
    <property type="match status" value="1"/>
</dbReference>
<dbReference type="UniPathway" id="UPA00219"/>
<evidence type="ECO:0000256" key="23">
    <source>
        <dbReference type="PIRSR" id="PIRSR039102-1"/>
    </source>
</evidence>
<comment type="similarity">
    <text evidence="5 22">Belongs to the D-alanine--D-alanine ligase family.</text>
</comment>
<dbReference type="InterPro" id="IPR000291">
    <property type="entry name" value="D-Ala_lig_Van_CS"/>
</dbReference>
<dbReference type="PROSITE" id="PS00843">
    <property type="entry name" value="DALA_DALA_LIGASE_1"/>
    <property type="match status" value="1"/>
</dbReference>
<dbReference type="InterPro" id="IPR011761">
    <property type="entry name" value="ATP-grasp"/>
</dbReference>
<dbReference type="EC" id="6.3.2.4" evidence="6 22"/>
<gene>
    <name evidence="22" type="primary">ddl</name>
    <name evidence="28" type="ORF">HMPREF9625_01007</name>
</gene>
<feature type="binding site" evidence="24">
    <location>
        <begin position="317"/>
        <end position="318"/>
    </location>
    <ligand>
        <name>ATP</name>
        <dbReference type="ChEBI" id="CHEBI:30616"/>
    </ligand>
</feature>
<dbReference type="InterPro" id="IPR011127">
    <property type="entry name" value="Dala_Dala_lig_N"/>
</dbReference>
<dbReference type="PANTHER" id="PTHR23132:SF25">
    <property type="entry name" value="D-ALANINE--D-ALANINE LIGASE A"/>
    <property type="match status" value="1"/>
</dbReference>
<keyword evidence="9 25" id="KW-0479">Metal-binding</keyword>
<evidence type="ECO:0000313" key="28">
    <source>
        <dbReference type="EMBL" id="EHL10811.1"/>
    </source>
</evidence>
<keyword evidence="8 22" id="KW-0436">Ligase</keyword>
<feature type="binding site" evidence="25">
    <location>
        <position position="318"/>
    </location>
    <ligand>
        <name>Mg(2+)</name>
        <dbReference type="ChEBI" id="CHEBI:18420"/>
        <label>2</label>
    </ligand>
</feature>
<dbReference type="PANTHER" id="PTHR23132">
    <property type="entry name" value="D-ALANINE--D-ALANINE LIGASE"/>
    <property type="match status" value="1"/>
</dbReference>
<keyword evidence="10 24" id="KW-0547">Nucleotide-binding</keyword>